<keyword evidence="3" id="KW-1185">Reference proteome</keyword>
<dbReference type="Pfam" id="PF13585">
    <property type="entry name" value="CHU_C"/>
    <property type="match status" value="1"/>
</dbReference>
<evidence type="ECO:0000256" key="1">
    <source>
        <dbReference type="SAM" id="SignalP"/>
    </source>
</evidence>
<evidence type="ECO:0008006" key="4">
    <source>
        <dbReference type="Google" id="ProtNLM"/>
    </source>
</evidence>
<protein>
    <recommendedName>
        <fullName evidence="4">Gliding motility-associated C-terminal domain-containing protein</fullName>
    </recommendedName>
</protein>
<dbReference type="NCBIfam" id="TIGR04131">
    <property type="entry name" value="Bac_Flav_CTERM"/>
    <property type="match status" value="1"/>
</dbReference>
<organism evidence="2 3">
    <name type="scientific">Oceanihabitans sediminis</name>
    <dbReference type="NCBI Taxonomy" id="1812012"/>
    <lineage>
        <taxon>Bacteria</taxon>
        <taxon>Pseudomonadati</taxon>
        <taxon>Bacteroidota</taxon>
        <taxon>Flavobacteriia</taxon>
        <taxon>Flavobacteriales</taxon>
        <taxon>Flavobacteriaceae</taxon>
        <taxon>Oceanihabitans</taxon>
    </lineage>
</organism>
<feature type="chain" id="PRO_5016883686" description="Gliding motility-associated C-terminal domain-containing protein" evidence="1">
    <location>
        <begin position="19"/>
        <end position="809"/>
    </location>
</feature>
<comment type="caution">
    <text evidence="2">The sequence shown here is derived from an EMBL/GenBank/DDBJ whole genome shotgun (WGS) entry which is preliminary data.</text>
</comment>
<accession>A0A368P2R3</accession>
<name>A0A368P2R3_9FLAO</name>
<dbReference type="Proteomes" id="UP000252249">
    <property type="component" value="Unassembled WGS sequence"/>
</dbReference>
<gene>
    <name evidence="2" type="ORF">DU428_11735</name>
</gene>
<dbReference type="InterPro" id="IPR026341">
    <property type="entry name" value="T9SS_type_B"/>
</dbReference>
<proteinExistence type="predicted"/>
<dbReference type="OrthoDB" id="9765926at2"/>
<dbReference type="EMBL" id="QPIG01000005">
    <property type="protein sequence ID" value="RCU56560.1"/>
    <property type="molecule type" value="Genomic_DNA"/>
</dbReference>
<reference evidence="2 3" key="1">
    <citation type="submission" date="2018-07" db="EMBL/GenBank/DDBJ databases">
        <title>Oceanihabitans testaceum sp. nov., isolated from marine sediment.</title>
        <authorList>
            <person name="Li C.-M."/>
        </authorList>
    </citation>
    <scope>NUCLEOTIDE SEQUENCE [LARGE SCALE GENOMIC DNA]</scope>
    <source>
        <strain evidence="2 3">S9-10</strain>
    </source>
</reference>
<dbReference type="InterPro" id="IPR049804">
    <property type="entry name" value="Choice_anch_L"/>
</dbReference>
<evidence type="ECO:0000313" key="3">
    <source>
        <dbReference type="Proteomes" id="UP000252249"/>
    </source>
</evidence>
<dbReference type="AlphaFoldDB" id="A0A368P2R3"/>
<dbReference type="RefSeq" id="WP_113966675.1">
    <property type="nucleotide sequence ID" value="NZ_QNRP01000008.1"/>
</dbReference>
<sequence length="809" mass="88422">MIKIKNSLLLLCMLLAYAGYGQIISINNPADPESNFNLQDLVVDVLINSDCAAIDNFSEQVSGAATDYQTKSYGYFKKPSGSDFPFEDGVIITTGQAYPAGNVVNTSTSYPDFSNGLPGDADLEQALGITGTRDATYVKFNFTATSSDFNFRFLMASEEYNQDFECNYSDSFAFLLREVGTTNYINLAVLPDGTPVSVTNINNAPSCAANSEYFAGYNLESTNYGGRTEVLTANAVVTPNQAYEMKIVVADQGDRFYDSAIFLEAGSFSLGANLGDDLTLATGNAACDTSLHTLDSQIPISEGAHTWYKDGVLIPGENNQTLDVTEDGVYSVVIQFASNCTASDEVTIEFTTSPVANPVEDQSFCDQNNDGFYTHDFQLLNATVLGNQNAADVRISYHLSQMDADNNLNPITTPYTNAVANQSETIYVRIESSNFNYCYDTTSFEIIVTDSFLIPSLTPLEVCELDTDGLDTFDLTLAEAEILNALPAGNYNFAYYENQTDATQGNSSQIETPSDYDNIVSGNQTIYVKVIADSGACIQAVPVELVVHSLIEIGLEEQYLICLAADDSVIPAVSDTAIETAPLDTQLSEVDHVFQWYLGEEVLAANSIPGATGAAYNPTTIGFYTVKVTNILTGCTNSKTTEVVSSYPPESISAQVLTNAFSENSTIEVTVTGIGDYEFSLYGGFWQDSPIFENVLGGNNTVKVRDLYSCEVLAYEVTIIDYPKFFTPNNDGFNDTWNIQGVQNQLEAKIYIYDRYGKLIKQLSPSSEGWDGTFNGKKMPTSDYWFSVRYVDPIDGIEKEFISNFTLKR</sequence>
<evidence type="ECO:0000313" key="2">
    <source>
        <dbReference type="EMBL" id="RCU56560.1"/>
    </source>
</evidence>
<keyword evidence="1" id="KW-0732">Signal</keyword>
<feature type="signal peptide" evidence="1">
    <location>
        <begin position="1"/>
        <end position="18"/>
    </location>
</feature>
<dbReference type="NCBIfam" id="NF038133">
    <property type="entry name" value="choice_anch_L"/>
    <property type="match status" value="1"/>
</dbReference>